<dbReference type="Proteomes" id="UP001605036">
    <property type="component" value="Unassembled WGS sequence"/>
</dbReference>
<comment type="caution">
    <text evidence="1">The sequence shown here is derived from an EMBL/GenBank/DDBJ whole genome shotgun (WGS) entry which is preliminary data.</text>
</comment>
<keyword evidence="2" id="KW-1185">Reference proteome</keyword>
<evidence type="ECO:0000313" key="2">
    <source>
        <dbReference type="Proteomes" id="UP001605036"/>
    </source>
</evidence>
<reference evidence="1 2" key="1">
    <citation type="submission" date="2024-09" db="EMBL/GenBank/DDBJ databases">
        <title>Chromosome-scale assembly of Riccia fluitans.</title>
        <authorList>
            <person name="Paukszto L."/>
            <person name="Sawicki J."/>
            <person name="Karawczyk K."/>
            <person name="Piernik-Szablinska J."/>
            <person name="Szczecinska M."/>
            <person name="Mazdziarz M."/>
        </authorList>
    </citation>
    <scope>NUCLEOTIDE SEQUENCE [LARGE SCALE GENOMIC DNA]</scope>
    <source>
        <strain evidence="1">Rf_01</strain>
        <tissue evidence="1">Aerial parts of the thallus</tissue>
    </source>
</reference>
<name>A0ABD1ZKC5_9MARC</name>
<evidence type="ECO:0008006" key="3">
    <source>
        <dbReference type="Google" id="ProtNLM"/>
    </source>
</evidence>
<protein>
    <recommendedName>
        <fullName evidence="3">ATP synthase CF0 subunit I</fullName>
    </recommendedName>
</protein>
<proteinExistence type="predicted"/>
<gene>
    <name evidence="1" type="ORF">R1flu_019484</name>
</gene>
<accession>A0ABD1ZKC5</accession>
<evidence type="ECO:0000313" key="1">
    <source>
        <dbReference type="EMBL" id="KAL2651356.1"/>
    </source>
</evidence>
<dbReference type="AlphaFoldDB" id="A0ABD1ZKC5"/>
<organism evidence="1 2">
    <name type="scientific">Riccia fluitans</name>
    <dbReference type="NCBI Taxonomy" id="41844"/>
    <lineage>
        <taxon>Eukaryota</taxon>
        <taxon>Viridiplantae</taxon>
        <taxon>Streptophyta</taxon>
        <taxon>Embryophyta</taxon>
        <taxon>Marchantiophyta</taxon>
        <taxon>Marchantiopsida</taxon>
        <taxon>Marchantiidae</taxon>
        <taxon>Marchantiales</taxon>
        <taxon>Ricciaceae</taxon>
        <taxon>Riccia</taxon>
    </lineage>
</organism>
<dbReference type="EMBL" id="JBHFFA010000001">
    <property type="protein sequence ID" value="KAL2651356.1"/>
    <property type="molecule type" value="Genomic_DNA"/>
</dbReference>
<sequence>MRSSGLCRTGYRIGHTVGVAQKELEYAWASSGVTNLLSEYEQTMCSLTDAQTLNQQQKVENLTLIEELQKKKI</sequence>